<dbReference type="InterPro" id="IPR036790">
    <property type="entry name" value="Frizzled_dom_sf"/>
</dbReference>
<evidence type="ECO:0000256" key="5">
    <source>
        <dbReference type="SAM" id="SignalP"/>
    </source>
</evidence>
<keyword evidence="8" id="KW-1185">Reference proteome</keyword>
<evidence type="ECO:0000313" key="8">
    <source>
        <dbReference type="Proteomes" id="UP001208570"/>
    </source>
</evidence>
<keyword evidence="4" id="KW-0812">Transmembrane</keyword>
<evidence type="ECO:0000259" key="6">
    <source>
        <dbReference type="PROSITE" id="PS50038"/>
    </source>
</evidence>
<dbReference type="Pfam" id="PF01392">
    <property type="entry name" value="Fz"/>
    <property type="match status" value="1"/>
</dbReference>
<keyword evidence="4" id="KW-1133">Transmembrane helix</keyword>
<dbReference type="GO" id="GO:0005886">
    <property type="term" value="C:plasma membrane"/>
    <property type="evidence" value="ECO:0007669"/>
    <property type="project" value="TreeGrafter"/>
</dbReference>
<dbReference type="GO" id="GO:0042813">
    <property type="term" value="F:Wnt receptor activity"/>
    <property type="evidence" value="ECO:0007669"/>
    <property type="project" value="TreeGrafter"/>
</dbReference>
<organism evidence="7 8">
    <name type="scientific">Paralvinella palmiformis</name>
    <dbReference type="NCBI Taxonomy" id="53620"/>
    <lineage>
        <taxon>Eukaryota</taxon>
        <taxon>Metazoa</taxon>
        <taxon>Spiralia</taxon>
        <taxon>Lophotrochozoa</taxon>
        <taxon>Annelida</taxon>
        <taxon>Polychaeta</taxon>
        <taxon>Sedentaria</taxon>
        <taxon>Canalipalpata</taxon>
        <taxon>Terebellida</taxon>
        <taxon>Terebelliformia</taxon>
        <taxon>Alvinellidae</taxon>
        <taxon>Paralvinella</taxon>
    </lineage>
</organism>
<protein>
    <recommendedName>
        <fullName evidence="6">FZ domain-containing protein</fullName>
    </recommendedName>
</protein>
<dbReference type="GO" id="GO:0017147">
    <property type="term" value="F:Wnt-protein binding"/>
    <property type="evidence" value="ECO:0007669"/>
    <property type="project" value="TreeGrafter"/>
</dbReference>
<dbReference type="SUPFAM" id="SSF63501">
    <property type="entry name" value="Frizzled cysteine-rich domain"/>
    <property type="match status" value="1"/>
</dbReference>
<dbReference type="InterPro" id="IPR015526">
    <property type="entry name" value="Frizzled/SFRP"/>
</dbReference>
<keyword evidence="5" id="KW-0732">Signal</keyword>
<evidence type="ECO:0000313" key="7">
    <source>
        <dbReference type="EMBL" id="KAK2139308.1"/>
    </source>
</evidence>
<gene>
    <name evidence="7" type="ORF">LSH36_1874g00013</name>
</gene>
<sequence length="410" mass="45641">MVLSDIVYLLLLISQGNVVFSCDDVLSNCFGGQFGYADADYIPIGLHLAVMEGNSSIEEEIFCSIYYHLELILYDNCAGEYDVNKEILQCSSQLSWNRSSLIIDAKVELLNKFYLEFIDAYEECMKGVISNKCSEVVSEWLTEHFAASYFAQFCTPVPYDIKIEGSQRAKEVDCMQSRFCEALLNPFCSSLPYHQVIFPNSLGHQSLEEAQTAMERDISAIVQEKCDSFLSCFLCSLYFPVCSDLSKPVLPCRQLCESTKQSCGSSWNMNITCENLPVGGFCMGSAQCDSRDSQTSTTEQTLVTSSMLLESSTEVIGSDSLRIIITVPITVVVIVVVVVIIVAVVIRRRATGTSNVIYGRRELPMERTMSTISSDVASLAEISHYSEIPDGHFSKNNIGHEYYELEDCLG</sequence>
<dbReference type="Proteomes" id="UP001208570">
    <property type="component" value="Unassembled WGS sequence"/>
</dbReference>
<dbReference type="GO" id="GO:0035567">
    <property type="term" value="P:non-canonical Wnt signaling pathway"/>
    <property type="evidence" value="ECO:0007669"/>
    <property type="project" value="TreeGrafter"/>
</dbReference>
<feature type="signal peptide" evidence="5">
    <location>
        <begin position="1"/>
        <end position="21"/>
    </location>
</feature>
<comment type="caution">
    <text evidence="3">Lacks conserved residue(s) required for the propagation of feature annotation.</text>
</comment>
<evidence type="ECO:0000256" key="4">
    <source>
        <dbReference type="SAM" id="Phobius"/>
    </source>
</evidence>
<dbReference type="InterPro" id="IPR020067">
    <property type="entry name" value="Frizzled_dom"/>
</dbReference>
<feature type="transmembrane region" description="Helical" evidence="4">
    <location>
        <begin position="323"/>
        <end position="346"/>
    </location>
</feature>
<dbReference type="EMBL" id="JAODUP010001870">
    <property type="protein sequence ID" value="KAK2139308.1"/>
    <property type="molecule type" value="Genomic_DNA"/>
</dbReference>
<evidence type="ECO:0000256" key="3">
    <source>
        <dbReference type="PROSITE-ProRule" id="PRU00090"/>
    </source>
</evidence>
<evidence type="ECO:0000256" key="2">
    <source>
        <dbReference type="ARBA" id="ARBA00023157"/>
    </source>
</evidence>
<accession>A0AAD9IRP5</accession>
<keyword evidence="4" id="KW-0472">Membrane</keyword>
<feature type="domain" description="FZ" evidence="6">
    <location>
        <begin position="175"/>
        <end position="285"/>
    </location>
</feature>
<comment type="caution">
    <text evidence="7">The sequence shown here is derived from an EMBL/GenBank/DDBJ whole genome shotgun (WGS) entry which is preliminary data.</text>
</comment>
<proteinExistence type="predicted"/>
<reference evidence="7" key="1">
    <citation type="journal article" date="2023" name="Mol. Biol. Evol.">
        <title>Third-Generation Sequencing Reveals the Adaptive Role of the Epigenome in Three Deep-Sea Polychaetes.</title>
        <authorList>
            <person name="Perez M."/>
            <person name="Aroh O."/>
            <person name="Sun Y."/>
            <person name="Lan Y."/>
            <person name="Juniper S.K."/>
            <person name="Young C.R."/>
            <person name="Angers B."/>
            <person name="Qian P.Y."/>
        </authorList>
    </citation>
    <scope>NUCLEOTIDE SEQUENCE</scope>
    <source>
        <strain evidence="7">P08H-3</strain>
    </source>
</reference>
<keyword evidence="1" id="KW-0217">Developmental protein</keyword>
<dbReference type="PANTHER" id="PTHR11309:SF126">
    <property type="entry name" value="FRIZZLED-2"/>
    <property type="match status" value="1"/>
</dbReference>
<dbReference type="SMART" id="SM00063">
    <property type="entry name" value="FRI"/>
    <property type="match status" value="1"/>
</dbReference>
<dbReference type="PROSITE" id="PS50038">
    <property type="entry name" value="FZ"/>
    <property type="match status" value="1"/>
</dbReference>
<name>A0AAD9IRP5_9ANNE</name>
<keyword evidence="2" id="KW-1015">Disulfide bond</keyword>
<dbReference type="Gene3D" id="1.10.2000.10">
    <property type="entry name" value="Frizzled cysteine-rich domain"/>
    <property type="match status" value="1"/>
</dbReference>
<evidence type="ECO:0000256" key="1">
    <source>
        <dbReference type="ARBA" id="ARBA00022473"/>
    </source>
</evidence>
<dbReference type="AlphaFoldDB" id="A0AAD9IRP5"/>
<dbReference type="GO" id="GO:0060070">
    <property type="term" value="P:canonical Wnt signaling pathway"/>
    <property type="evidence" value="ECO:0007669"/>
    <property type="project" value="TreeGrafter"/>
</dbReference>
<feature type="chain" id="PRO_5042006150" description="FZ domain-containing protein" evidence="5">
    <location>
        <begin position="22"/>
        <end position="410"/>
    </location>
</feature>
<dbReference type="PANTHER" id="PTHR11309">
    <property type="entry name" value="FRIZZLED"/>
    <property type="match status" value="1"/>
</dbReference>